<reference evidence="7" key="1">
    <citation type="journal article" date="2010" name="Science">
        <title>Plasticity of animal genome architecture unmasked by rapid evolution of a pelagic tunicate.</title>
        <authorList>
            <person name="Denoeud F."/>
            <person name="Henriet S."/>
            <person name="Mungpakdee S."/>
            <person name="Aury J.M."/>
            <person name="Da Silva C."/>
            <person name="Brinkmann H."/>
            <person name="Mikhaleva J."/>
            <person name="Olsen L.C."/>
            <person name="Jubin C."/>
            <person name="Canestro C."/>
            <person name="Bouquet J.M."/>
            <person name="Danks G."/>
            <person name="Poulain J."/>
            <person name="Campsteijn C."/>
            <person name="Adamski M."/>
            <person name="Cross I."/>
            <person name="Yadetie F."/>
            <person name="Muffato M."/>
            <person name="Louis A."/>
            <person name="Butcher S."/>
            <person name="Tsagkogeorga G."/>
            <person name="Konrad A."/>
            <person name="Singh S."/>
            <person name="Jensen M.F."/>
            <person name="Cong E.H."/>
            <person name="Eikeseth-Otteraa H."/>
            <person name="Noel B."/>
            <person name="Anthouard V."/>
            <person name="Porcel B.M."/>
            <person name="Kachouri-Lafond R."/>
            <person name="Nishino A."/>
            <person name="Ugolini M."/>
            <person name="Chourrout P."/>
            <person name="Nishida H."/>
            <person name="Aasland R."/>
            <person name="Huzurbazar S."/>
            <person name="Westhof E."/>
            <person name="Delsuc F."/>
            <person name="Lehrach H."/>
            <person name="Reinhardt R."/>
            <person name="Weissenbach J."/>
            <person name="Roy S.W."/>
            <person name="Artiguenave F."/>
            <person name="Postlethwait J.H."/>
            <person name="Manak J.R."/>
            <person name="Thompson E.M."/>
            <person name="Jaillon O."/>
            <person name="Du Pasquier L."/>
            <person name="Boudinot P."/>
            <person name="Liberles D.A."/>
            <person name="Volff J.N."/>
            <person name="Philippe H."/>
            <person name="Lenhard B."/>
            <person name="Roest Crollius H."/>
            <person name="Wincker P."/>
            <person name="Chourrout D."/>
        </authorList>
    </citation>
    <scope>NUCLEOTIDE SEQUENCE [LARGE SCALE GENOMIC DNA]</scope>
</reference>
<feature type="compositionally biased region" description="Basic and acidic residues" evidence="5">
    <location>
        <begin position="83"/>
        <end position="106"/>
    </location>
</feature>
<dbReference type="PRINTS" id="PR00452">
    <property type="entry name" value="SH3DOMAIN"/>
</dbReference>
<dbReference type="GO" id="GO:0051015">
    <property type="term" value="F:actin filament binding"/>
    <property type="evidence" value="ECO:0007669"/>
    <property type="project" value="TreeGrafter"/>
</dbReference>
<dbReference type="GO" id="GO:0005884">
    <property type="term" value="C:actin filament"/>
    <property type="evidence" value="ECO:0007669"/>
    <property type="project" value="TreeGrafter"/>
</dbReference>
<dbReference type="GO" id="GO:0030833">
    <property type="term" value="P:regulation of actin filament polymerization"/>
    <property type="evidence" value="ECO:0007669"/>
    <property type="project" value="TreeGrafter"/>
</dbReference>
<dbReference type="SMART" id="SM00326">
    <property type="entry name" value="SH3"/>
    <property type="match status" value="1"/>
</dbReference>
<dbReference type="PROSITE" id="PS51090">
    <property type="entry name" value="CORTACTIN"/>
    <property type="match status" value="3"/>
</dbReference>
<evidence type="ECO:0000313" key="7">
    <source>
        <dbReference type="EMBL" id="CBY32111.1"/>
    </source>
</evidence>
<dbReference type="PANTHER" id="PTHR10829:SF25">
    <property type="entry name" value="DREBRIN-LIKE PROTEIN"/>
    <property type="match status" value="1"/>
</dbReference>
<gene>
    <name evidence="7" type="ORF">GSOID_T00029410001</name>
</gene>
<dbReference type="Proteomes" id="UP000011014">
    <property type="component" value="Unassembled WGS sequence"/>
</dbReference>
<sequence length="347" mass="38457">MLRAQAGHQIQSKNDSDDDWETEADFENTADDSVTKAQARTFGEKNVPSVVSAVANEHESTKASSLHDSQKDHSRGFGGKFGVQKDRKDASAVDFSYEGKTEKHQSATDFSKGFGGKFGVEKDRQDKSAKGWNHLEKVEKHESQTDYSKGFGGKFGVETDKQDKAAVGYDYSGKVKLHESQKTEEKAKVEREAAQKARFGRDAAERKEQERQSAAAPPPAPVPVAPTPSATPPAPFELEPESYYEPPAQENEPAYYQEPPQPTFNDSIPVPAPQTQIEEDIYSMPPAQDEGICAVALWDYQAEEEDEISFDPGETITQIEMIDEGWWKGTCRGHSGIFPANYVELTR</sequence>
<feature type="compositionally biased region" description="Pro residues" evidence="5">
    <location>
        <begin position="216"/>
        <end position="235"/>
    </location>
</feature>
<keyword evidence="1 4" id="KW-0728">SH3 domain</keyword>
<feature type="compositionally biased region" description="Acidic residues" evidence="5">
    <location>
        <begin position="16"/>
        <end position="30"/>
    </location>
</feature>
<feature type="region of interest" description="Disordered" evidence="5">
    <location>
        <begin position="1"/>
        <end position="268"/>
    </location>
</feature>
<dbReference type="AlphaFoldDB" id="E4Y974"/>
<dbReference type="GO" id="GO:0005886">
    <property type="term" value="C:plasma membrane"/>
    <property type="evidence" value="ECO:0007669"/>
    <property type="project" value="TreeGrafter"/>
</dbReference>
<evidence type="ECO:0000256" key="5">
    <source>
        <dbReference type="SAM" id="MobiDB-lite"/>
    </source>
</evidence>
<dbReference type="GO" id="GO:0016477">
    <property type="term" value="P:cell migration"/>
    <property type="evidence" value="ECO:0007669"/>
    <property type="project" value="TreeGrafter"/>
</dbReference>
<dbReference type="Pfam" id="PF14604">
    <property type="entry name" value="SH3_9"/>
    <property type="match status" value="1"/>
</dbReference>
<dbReference type="PROSITE" id="PS50002">
    <property type="entry name" value="SH3"/>
    <property type="match status" value="1"/>
</dbReference>
<feature type="domain" description="SH3" evidence="6">
    <location>
        <begin position="289"/>
        <end position="347"/>
    </location>
</feature>
<organism evidence="7">
    <name type="scientific">Oikopleura dioica</name>
    <name type="common">Tunicate</name>
    <dbReference type="NCBI Taxonomy" id="34765"/>
    <lineage>
        <taxon>Eukaryota</taxon>
        <taxon>Metazoa</taxon>
        <taxon>Chordata</taxon>
        <taxon>Tunicata</taxon>
        <taxon>Appendicularia</taxon>
        <taxon>Copelata</taxon>
        <taxon>Oikopleuridae</taxon>
        <taxon>Oikopleura</taxon>
    </lineage>
</organism>
<dbReference type="GO" id="GO:0030427">
    <property type="term" value="C:site of polarized growth"/>
    <property type="evidence" value="ECO:0007669"/>
    <property type="project" value="TreeGrafter"/>
</dbReference>
<dbReference type="Gene3D" id="2.30.30.40">
    <property type="entry name" value="SH3 Domains"/>
    <property type="match status" value="1"/>
</dbReference>
<evidence type="ECO:0000256" key="1">
    <source>
        <dbReference type="ARBA" id="ARBA00022443"/>
    </source>
</evidence>
<dbReference type="InterPro" id="IPR003134">
    <property type="entry name" value="Hs1_Cortactin"/>
</dbReference>
<evidence type="ECO:0000256" key="2">
    <source>
        <dbReference type="ARBA" id="ARBA00022553"/>
    </source>
</evidence>
<dbReference type="InterPro" id="IPR036028">
    <property type="entry name" value="SH3-like_dom_sf"/>
</dbReference>
<dbReference type="InterPro" id="IPR001452">
    <property type="entry name" value="SH3_domain"/>
</dbReference>
<dbReference type="SUPFAM" id="SSF50044">
    <property type="entry name" value="SH3-domain"/>
    <property type="match status" value="1"/>
</dbReference>
<evidence type="ECO:0000256" key="4">
    <source>
        <dbReference type="PROSITE-ProRule" id="PRU00192"/>
    </source>
</evidence>
<dbReference type="PANTHER" id="PTHR10829">
    <property type="entry name" value="CORTACTIN AND DREBRIN"/>
    <property type="match status" value="1"/>
</dbReference>
<accession>E4Y974</accession>
<keyword evidence="3" id="KW-0677">Repeat</keyword>
<proteinExistence type="predicted"/>
<evidence type="ECO:0000259" key="6">
    <source>
        <dbReference type="PROSITE" id="PS50002"/>
    </source>
</evidence>
<dbReference type="FunFam" id="2.30.30.40:FF:000046">
    <property type="entry name" value="Drebrin-like protein isoform B"/>
    <property type="match status" value="1"/>
</dbReference>
<dbReference type="Pfam" id="PF02218">
    <property type="entry name" value="HS1_rep"/>
    <property type="match status" value="3"/>
</dbReference>
<keyword evidence="2" id="KW-0597">Phosphoprotein</keyword>
<protein>
    <recommendedName>
        <fullName evidence="6">SH3 domain-containing protein</fullName>
    </recommendedName>
</protein>
<feature type="compositionally biased region" description="Basic and acidic residues" evidence="5">
    <location>
        <begin position="119"/>
        <end position="144"/>
    </location>
</feature>
<dbReference type="EMBL" id="FN654334">
    <property type="protein sequence ID" value="CBY32111.1"/>
    <property type="molecule type" value="Genomic_DNA"/>
</dbReference>
<feature type="compositionally biased region" description="Basic and acidic residues" evidence="5">
    <location>
        <begin position="176"/>
        <end position="211"/>
    </location>
</feature>
<evidence type="ECO:0000256" key="3">
    <source>
        <dbReference type="ARBA" id="ARBA00022737"/>
    </source>
</evidence>
<name>E4Y974_OIKDI</name>
<dbReference type="CDD" id="cd12073">
    <property type="entry name" value="SH3_HS1"/>
    <property type="match status" value="1"/>
</dbReference>
<dbReference type="GO" id="GO:0030864">
    <property type="term" value="C:cortical actin cytoskeleton"/>
    <property type="evidence" value="ECO:0007669"/>
    <property type="project" value="TreeGrafter"/>
</dbReference>